<dbReference type="PANTHER" id="PTHR33608">
    <property type="entry name" value="BLL2464 PROTEIN"/>
    <property type="match status" value="1"/>
</dbReference>
<evidence type="ECO:0000313" key="3">
    <source>
        <dbReference type="Proteomes" id="UP000199518"/>
    </source>
</evidence>
<evidence type="ECO:0000313" key="2">
    <source>
        <dbReference type="EMBL" id="SFI99895.1"/>
    </source>
</evidence>
<dbReference type="Gene3D" id="3.40.50.410">
    <property type="entry name" value="von Willebrand factor, type A domain"/>
    <property type="match status" value="1"/>
</dbReference>
<dbReference type="EMBL" id="FOQD01000014">
    <property type="protein sequence ID" value="SFI99895.1"/>
    <property type="molecule type" value="Genomic_DNA"/>
</dbReference>
<proteinExistence type="predicted"/>
<dbReference type="AlphaFoldDB" id="A0A1I3MT33"/>
<protein>
    <recommendedName>
        <fullName evidence="1">DUF58 domain-containing protein</fullName>
    </recommendedName>
</protein>
<evidence type="ECO:0000259" key="1">
    <source>
        <dbReference type="Pfam" id="PF01882"/>
    </source>
</evidence>
<organism evidence="2 3">
    <name type="scientific">Planctomicrobium piriforme</name>
    <dbReference type="NCBI Taxonomy" id="1576369"/>
    <lineage>
        <taxon>Bacteria</taxon>
        <taxon>Pseudomonadati</taxon>
        <taxon>Planctomycetota</taxon>
        <taxon>Planctomycetia</taxon>
        <taxon>Planctomycetales</taxon>
        <taxon>Planctomycetaceae</taxon>
        <taxon>Planctomicrobium</taxon>
    </lineage>
</organism>
<dbReference type="Pfam" id="PF01882">
    <property type="entry name" value="DUF58"/>
    <property type="match status" value="1"/>
</dbReference>
<dbReference type="SUPFAM" id="SSF53300">
    <property type="entry name" value="vWA-like"/>
    <property type="match status" value="1"/>
</dbReference>
<dbReference type="PANTHER" id="PTHR33608:SF7">
    <property type="entry name" value="DUF58 DOMAIN-CONTAINING PROTEIN"/>
    <property type="match status" value="1"/>
</dbReference>
<name>A0A1I3MT33_9PLAN</name>
<gene>
    <name evidence="2" type="ORF">SAMN05421753_11494</name>
</gene>
<accession>A0A1I3MT33</accession>
<sequence>MIEMCRPVPQWIHCNLLSAKGSMMASARSAPPVAGYPPASFIDPVTLMQIQSLELRAKAVVEGFFTGLHRSPYHGFSVEFTEYRQYVPGDDLRYLDWRLYARSDRYYIKRFEDETNLLCHLLVDNSRSMSYGSLPYTKADYGKTLAGTLAYFLHSQRDAVGLFRFSSDVDEYLPPRYRAGHLRRVLISLDQQPQGTSTGIVAALERVAEVVRRRGLFVLITDFLAPLDQLESRLGYLRATGNEVAAFQIVDPAELDFPFTESALFVDAETGREVYVDPQVGRKQYQQKFEKHQNDVAQCCERLGVQLTRLTTDTPLEQALAEFLRTRVRVTQTRRK</sequence>
<dbReference type="InterPro" id="IPR002881">
    <property type="entry name" value="DUF58"/>
</dbReference>
<reference evidence="3" key="1">
    <citation type="submission" date="2016-10" db="EMBL/GenBank/DDBJ databases">
        <authorList>
            <person name="Varghese N."/>
            <person name="Submissions S."/>
        </authorList>
    </citation>
    <scope>NUCLEOTIDE SEQUENCE [LARGE SCALE GENOMIC DNA]</scope>
    <source>
        <strain evidence="3">DSM 26348</strain>
    </source>
</reference>
<dbReference type="InterPro" id="IPR036465">
    <property type="entry name" value="vWFA_dom_sf"/>
</dbReference>
<dbReference type="Proteomes" id="UP000199518">
    <property type="component" value="Unassembled WGS sequence"/>
</dbReference>
<feature type="domain" description="DUF58" evidence="1">
    <location>
        <begin position="82"/>
        <end position="294"/>
    </location>
</feature>
<dbReference type="STRING" id="1576369.SAMN05421753_11494"/>
<keyword evidence="3" id="KW-1185">Reference proteome</keyword>